<dbReference type="OrthoDB" id="3027208at2759"/>
<proteinExistence type="predicted"/>
<dbReference type="PROSITE" id="PS50097">
    <property type="entry name" value="BTB"/>
    <property type="match status" value="1"/>
</dbReference>
<evidence type="ECO:0000313" key="2">
    <source>
        <dbReference type="EMBL" id="EKM61521.1"/>
    </source>
</evidence>
<dbReference type="InterPro" id="IPR000210">
    <property type="entry name" value="BTB/POZ_dom"/>
</dbReference>
<accession>K5VER4</accession>
<dbReference type="RefSeq" id="XP_007390931.1">
    <property type="nucleotide sequence ID" value="XM_007390869.1"/>
</dbReference>
<protein>
    <recommendedName>
        <fullName evidence="1">BTB domain-containing protein</fullName>
    </recommendedName>
</protein>
<dbReference type="Gene3D" id="3.30.710.10">
    <property type="entry name" value="Potassium Channel Kv1.1, Chain A"/>
    <property type="match status" value="1"/>
</dbReference>
<dbReference type="KEGG" id="pco:PHACADRAFT_248191"/>
<reference evidence="2 3" key="1">
    <citation type="journal article" date="2012" name="BMC Genomics">
        <title>Comparative genomics of the white-rot fungi, Phanerochaete carnosa and P. chrysosporium, to elucidate the genetic basis of the distinct wood types they colonize.</title>
        <authorList>
            <person name="Suzuki H."/>
            <person name="MacDonald J."/>
            <person name="Syed K."/>
            <person name="Salamov A."/>
            <person name="Hori C."/>
            <person name="Aerts A."/>
            <person name="Henrissat B."/>
            <person name="Wiebenga A."/>
            <person name="vanKuyk P.A."/>
            <person name="Barry K."/>
            <person name="Lindquist E."/>
            <person name="LaButti K."/>
            <person name="Lapidus A."/>
            <person name="Lucas S."/>
            <person name="Coutinho P."/>
            <person name="Gong Y."/>
            <person name="Samejima M."/>
            <person name="Mahadevan R."/>
            <person name="Abou-Zaid M."/>
            <person name="de Vries R.P."/>
            <person name="Igarashi K."/>
            <person name="Yadav J.S."/>
            <person name="Grigoriev I.V."/>
            <person name="Master E.R."/>
        </authorList>
    </citation>
    <scope>NUCLEOTIDE SEQUENCE [LARGE SCALE GENOMIC DNA]</scope>
    <source>
        <strain evidence="2 3">HHB-10118-sp</strain>
    </source>
</reference>
<dbReference type="AlphaFoldDB" id="K5VER4"/>
<keyword evidence="3" id="KW-1185">Reference proteome</keyword>
<feature type="domain" description="BTB" evidence="1">
    <location>
        <begin position="28"/>
        <end position="97"/>
    </location>
</feature>
<dbReference type="HOGENOM" id="CLU_2347412_0_0_1"/>
<dbReference type="InterPro" id="IPR011333">
    <property type="entry name" value="SKP1/BTB/POZ_sf"/>
</dbReference>
<dbReference type="SUPFAM" id="SSF54695">
    <property type="entry name" value="POZ domain"/>
    <property type="match status" value="1"/>
</dbReference>
<dbReference type="STRING" id="650164.K5VER4"/>
<evidence type="ECO:0000259" key="1">
    <source>
        <dbReference type="PROSITE" id="PS50097"/>
    </source>
</evidence>
<organism evidence="2 3">
    <name type="scientific">Phanerochaete carnosa (strain HHB-10118-sp)</name>
    <name type="common">White-rot fungus</name>
    <name type="synonym">Peniophora carnosa</name>
    <dbReference type="NCBI Taxonomy" id="650164"/>
    <lineage>
        <taxon>Eukaryota</taxon>
        <taxon>Fungi</taxon>
        <taxon>Dikarya</taxon>
        <taxon>Basidiomycota</taxon>
        <taxon>Agaricomycotina</taxon>
        <taxon>Agaricomycetes</taxon>
        <taxon>Polyporales</taxon>
        <taxon>Phanerochaetaceae</taxon>
        <taxon>Phanerochaete</taxon>
    </lineage>
</organism>
<dbReference type="InParanoid" id="K5VER4"/>
<name>K5VER4_PHACS</name>
<dbReference type="EMBL" id="JH930468">
    <property type="protein sequence ID" value="EKM61521.1"/>
    <property type="molecule type" value="Genomic_DNA"/>
</dbReference>
<evidence type="ECO:0000313" key="3">
    <source>
        <dbReference type="Proteomes" id="UP000008370"/>
    </source>
</evidence>
<dbReference type="Pfam" id="PF00651">
    <property type="entry name" value="BTB"/>
    <property type="match status" value="1"/>
</dbReference>
<sequence length="97" mass="11090">MDSSYHKKRCREECTGPERHSQLWFDDGNIVLLADNLAFKVHRSLLGRHSIVFKDLFELSQPSASVDEQMDGVPLVKLHDSPHELADLLDVIYNGTR</sequence>
<dbReference type="GeneID" id="18914282"/>
<dbReference type="CDD" id="cd18186">
    <property type="entry name" value="BTB_POZ_ZBTB_KLHL-like"/>
    <property type="match status" value="1"/>
</dbReference>
<dbReference type="Proteomes" id="UP000008370">
    <property type="component" value="Unassembled WGS sequence"/>
</dbReference>
<gene>
    <name evidence="2" type="ORF">PHACADRAFT_248191</name>
</gene>